<dbReference type="SMART" id="SM00408">
    <property type="entry name" value="IGc2"/>
    <property type="match status" value="2"/>
</dbReference>
<keyword evidence="2" id="KW-0325">Glycoprotein</keyword>
<dbReference type="PANTHER" id="PTHR44427:SF5">
    <property type="entry name" value="V-SET AND IMMUNOGLOBULIN DOMAIN-CONTAINING PROTEIN 10-LIKE"/>
    <property type="match status" value="1"/>
</dbReference>
<accession>A0A672FB18</accession>
<dbReference type="Ensembl" id="ENSSFAT00005003057.1">
    <property type="protein sequence ID" value="ENSSFAP00005002832.1"/>
    <property type="gene ID" value="ENSSFAG00005001979.1"/>
</dbReference>
<evidence type="ECO:0000256" key="4">
    <source>
        <dbReference type="SAM" id="SignalP"/>
    </source>
</evidence>
<keyword evidence="3" id="KW-0472">Membrane</keyword>
<dbReference type="PROSITE" id="PS50835">
    <property type="entry name" value="IG_LIKE"/>
    <property type="match status" value="2"/>
</dbReference>
<gene>
    <name evidence="6" type="primary">si:dkey-93h22.7</name>
</gene>
<dbReference type="OMA" id="AGNHVSY"/>
<proteinExistence type="predicted"/>
<dbReference type="Pfam" id="PF17736">
    <property type="entry name" value="Ig_C17orf99"/>
    <property type="match status" value="1"/>
</dbReference>
<dbReference type="InterPro" id="IPR040878">
    <property type="entry name" value="IL-40-like_Ig"/>
</dbReference>
<reference evidence="6" key="1">
    <citation type="submission" date="2019-06" db="EMBL/GenBank/DDBJ databases">
        <authorList>
            <consortium name="Wellcome Sanger Institute Data Sharing"/>
        </authorList>
    </citation>
    <scope>NUCLEOTIDE SEQUENCE [LARGE SCALE GENOMIC DNA]</scope>
</reference>
<feature type="signal peptide" evidence="4">
    <location>
        <begin position="1"/>
        <end position="16"/>
    </location>
</feature>
<dbReference type="SUPFAM" id="SSF48726">
    <property type="entry name" value="Immunoglobulin"/>
    <property type="match status" value="2"/>
</dbReference>
<feature type="domain" description="Ig-like" evidence="5">
    <location>
        <begin position="312"/>
        <end position="407"/>
    </location>
</feature>
<evidence type="ECO:0000313" key="6">
    <source>
        <dbReference type="Ensembl" id="ENSSFAP00005002832.1"/>
    </source>
</evidence>
<keyword evidence="3" id="KW-0812">Transmembrane</keyword>
<evidence type="ECO:0000259" key="5">
    <source>
        <dbReference type="PROSITE" id="PS50835"/>
    </source>
</evidence>
<name>A0A672FB18_SALFA</name>
<reference evidence="6" key="2">
    <citation type="submission" date="2025-08" db="UniProtKB">
        <authorList>
            <consortium name="Ensembl"/>
        </authorList>
    </citation>
    <scope>IDENTIFICATION</scope>
</reference>
<organism evidence="6 7">
    <name type="scientific">Salarias fasciatus</name>
    <name type="common">Jewelled blenny</name>
    <name type="synonym">Blennius fasciatus</name>
    <dbReference type="NCBI Taxonomy" id="181472"/>
    <lineage>
        <taxon>Eukaryota</taxon>
        <taxon>Metazoa</taxon>
        <taxon>Chordata</taxon>
        <taxon>Craniata</taxon>
        <taxon>Vertebrata</taxon>
        <taxon>Euteleostomi</taxon>
        <taxon>Actinopterygii</taxon>
        <taxon>Neopterygii</taxon>
        <taxon>Teleostei</taxon>
        <taxon>Neoteleostei</taxon>
        <taxon>Acanthomorphata</taxon>
        <taxon>Ovalentaria</taxon>
        <taxon>Blenniimorphae</taxon>
        <taxon>Blenniiformes</taxon>
        <taxon>Blennioidei</taxon>
        <taxon>Blenniidae</taxon>
        <taxon>Salariinae</taxon>
        <taxon>Salarias</taxon>
    </lineage>
</organism>
<dbReference type="SMART" id="SM00409">
    <property type="entry name" value="IG"/>
    <property type="match status" value="2"/>
</dbReference>
<keyword evidence="3" id="KW-1133">Transmembrane helix</keyword>
<dbReference type="PANTHER" id="PTHR44427">
    <property type="entry name" value="CARCINOEMBRYONIC ANTIGEN-RELATED CELL ADHESION MOLECULE 19"/>
    <property type="match status" value="1"/>
</dbReference>
<dbReference type="CDD" id="cd00096">
    <property type="entry name" value="Ig"/>
    <property type="match status" value="2"/>
</dbReference>
<dbReference type="InterPro" id="IPR003598">
    <property type="entry name" value="Ig_sub2"/>
</dbReference>
<evidence type="ECO:0000256" key="3">
    <source>
        <dbReference type="SAM" id="Phobius"/>
    </source>
</evidence>
<keyword evidence="1 4" id="KW-0732">Signal</keyword>
<feature type="transmembrane region" description="Helical" evidence="3">
    <location>
        <begin position="414"/>
        <end position="443"/>
    </location>
</feature>
<dbReference type="InterPro" id="IPR050831">
    <property type="entry name" value="CEA_cell_adhesion"/>
</dbReference>
<dbReference type="InterPro" id="IPR013783">
    <property type="entry name" value="Ig-like_fold"/>
</dbReference>
<protein>
    <submittedName>
        <fullName evidence="6">Si:dkey-93h22.7</fullName>
    </submittedName>
</protein>
<dbReference type="Proteomes" id="UP000472267">
    <property type="component" value="Chromosome 6"/>
</dbReference>
<reference evidence="6" key="3">
    <citation type="submission" date="2025-09" db="UniProtKB">
        <authorList>
            <consortium name="Ensembl"/>
        </authorList>
    </citation>
    <scope>IDENTIFICATION</scope>
</reference>
<dbReference type="InParanoid" id="A0A672FB18"/>
<evidence type="ECO:0000256" key="2">
    <source>
        <dbReference type="ARBA" id="ARBA00023180"/>
    </source>
</evidence>
<dbReference type="InterPro" id="IPR003599">
    <property type="entry name" value="Ig_sub"/>
</dbReference>
<dbReference type="AlphaFoldDB" id="A0A672FB18"/>
<feature type="domain" description="Ig-like" evidence="5">
    <location>
        <begin position="113"/>
        <end position="214"/>
    </location>
</feature>
<dbReference type="Pfam" id="PF13927">
    <property type="entry name" value="Ig_3"/>
    <property type="match status" value="1"/>
</dbReference>
<dbReference type="InterPro" id="IPR036179">
    <property type="entry name" value="Ig-like_dom_sf"/>
</dbReference>
<keyword evidence="7" id="KW-1185">Reference proteome</keyword>
<dbReference type="InterPro" id="IPR007110">
    <property type="entry name" value="Ig-like_dom"/>
</dbReference>
<sequence length="516" mass="58071">MLVALFVLTLGKTVNTNCSESVLGIPQLYGPSEALLRQVVDFVCELQKYPENETIQLRVMGHHEKLLGEYTYQPDEVASIPMMITDYHEGFLECVAKPLNASSSNITATVSDPHYLKVIVPVKNAEIEYSGPMELFEEDILELRCLLEAGTHVSYQWLLNGRLLSPSPRHHFAEDRLRIFRTTSGDSGFYTCIASNTFNNTEVFTSNSTEMEITVKVLASDPDISFVVLKEIQNYSALVTCQSARGSLPITFSLYNSTELVSSVTAEKKNATFKVPLDLRQPPDRLECQANNSDPIAHSQWLPLRVVPVKGPVTMLYDQDIGENYVVIGLKMYCRASEGSHPRYHWFLNKTRLHDRGSFYRVDDQPPQQSILHLSVRASSSAGTYHCKVSDSFDNANAVGSNRKYVDREVLNRLPILVVVIVFGSFAILIMLVSVCCIFGVIYSELTLEMERLAAYEGELVSMSFFHFIYLQATELFHCSRFVSRGFFFPLQESLAYTEAGDVAETASQDNFDEVR</sequence>
<feature type="chain" id="PRO_5025335520" evidence="4">
    <location>
        <begin position="17"/>
        <end position="516"/>
    </location>
</feature>
<evidence type="ECO:0000313" key="7">
    <source>
        <dbReference type="Proteomes" id="UP000472267"/>
    </source>
</evidence>
<dbReference type="Gene3D" id="2.60.40.10">
    <property type="entry name" value="Immunoglobulins"/>
    <property type="match status" value="2"/>
</dbReference>
<evidence type="ECO:0000256" key="1">
    <source>
        <dbReference type="ARBA" id="ARBA00022729"/>
    </source>
</evidence>